<accession>G0NDE9</accession>
<evidence type="ECO:0000256" key="2">
    <source>
        <dbReference type="ARBA" id="ARBA00023002"/>
    </source>
</evidence>
<dbReference type="SUPFAM" id="SSF51197">
    <property type="entry name" value="Clavaminate synthase-like"/>
    <property type="match status" value="1"/>
</dbReference>
<name>G0NDE9_CAEBE</name>
<dbReference type="AlphaFoldDB" id="G0NDE9"/>
<dbReference type="Gene3D" id="2.60.120.650">
    <property type="entry name" value="Cupin"/>
    <property type="match status" value="1"/>
</dbReference>
<evidence type="ECO:0000259" key="6">
    <source>
        <dbReference type="PROSITE" id="PS51184"/>
    </source>
</evidence>
<evidence type="ECO:0000313" key="7">
    <source>
        <dbReference type="EMBL" id="EGT58276.1"/>
    </source>
</evidence>
<dbReference type="EMBL" id="GL379867">
    <property type="protein sequence ID" value="EGT58276.1"/>
    <property type="molecule type" value="Genomic_DNA"/>
</dbReference>
<evidence type="ECO:0000256" key="5">
    <source>
        <dbReference type="ARBA" id="ARBA00023163"/>
    </source>
</evidence>
<sequence length="137" mass="15895">MTGSESDQWFGKMDGIIVKKVTMTAGNTFFMPGGWIHAVYTHEDSVAGSWNFFHAGCISRQLRVFRAEVNVEANSDYRVPEFIPIHFAYLTQKLLKVVEDSNKKRSNMTRQPHLKSTWEKFRKKASRRTMTLFVFIV</sequence>
<keyword evidence="1" id="KW-0479">Metal-binding</keyword>
<feature type="domain" description="JmjC" evidence="6">
    <location>
        <begin position="1"/>
        <end position="69"/>
    </location>
</feature>
<dbReference type="eggNOG" id="KOG1633">
    <property type="taxonomic scope" value="Eukaryota"/>
</dbReference>
<dbReference type="InterPro" id="IPR003347">
    <property type="entry name" value="JmjC_dom"/>
</dbReference>
<evidence type="ECO:0000256" key="4">
    <source>
        <dbReference type="ARBA" id="ARBA00023015"/>
    </source>
</evidence>
<organism evidence="8">
    <name type="scientific">Caenorhabditis brenneri</name>
    <name type="common">Nematode worm</name>
    <dbReference type="NCBI Taxonomy" id="135651"/>
    <lineage>
        <taxon>Eukaryota</taxon>
        <taxon>Metazoa</taxon>
        <taxon>Ecdysozoa</taxon>
        <taxon>Nematoda</taxon>
        <taxon>Chromadorea</taxon>
        <taxon>Rhabditida</taxon>
        <taxon>Rhabditina</taxon>
        <taxon>Rhabditomorpha</taxon>
        <taxon>Rhabditoidea</taxon>
        <taxon>Rhabditidae</taxon>
        <taxon>Peloderinae</taxon>
        <taxon>Caenorhabditis</taxon>
    </lineage>
</organism>
<keyword evidence="5" id="KW-0804">Transcription</keyword>
<dbReference type="PANTHER" id="PTHR23123">
    <property type="entry name" value="PHD/F-BOX CONTAINING PROTEIN"/>
    <property type="match status" value="1"/>
</dbReference>
<dbReference type="InterPro" id="IPR050690">
    <property type="entry name" value="JHDM1_Histone_Demethylase"/>
</dbReference>
<dbReference type="GO" id="GO:0046872">
    <property type="term" value="F:metal ion binding"/>
    <property type="evidence" value="ECO:0007669"/>
    <property type="project" value="UniProtKB-KW"/>
</dbReference>
<proteinExistence type="predicted"/>
<evidence type="ECO:0000256" key="3">
    <source>
        <dbReference type="ARBA" id="ARBA00023004"/>
    </source>
</evidence>
<keyword evidence="8" id="KW-1185">Reference proteome</keyword>
<dbReference type="InParanoid" id="G0NDE9"/>
<dbReference type="Gene3D" id="1.20.58.1360">
    <property type="match status" value="1"/>
</dbReference>
<dbReference type="Proteomes" id="UP000008068">
    <property type="component" value="Unassembled WGS sequence"/>
</dbReference>
<evidence type="ECO:0000313" key="8">
    <source>
        <dbReference type="Proteomes" id="UP000008068"/>
    </source>
</evidence>
<dbReference type="GO" id="GO:0016491">
    <property type="term" value="F:oxidoreductase activity"/>
    <property type="evidence" value="ECO:0007669"/>
    <property type="project" value="UniProtKB-KW"/>
</dbReference>
<dbReference type="HOGENOM" id="CLU_1866917_0_0_1"/>
<dbReference type="STRING" id="135651.G0NDE9"/>
<gene>
    <name evidence="7" type="ORF">CAEBREN_02051</name>
</gene>
<dbReference type="PROSITE" id="PS51184">
    <property type="entry name" value="JMJC"/>
    <property type="match status" value="1"/>
</dbReference>
<keyword evidence="2" id="KW-0560">Oxidoreductase</keyword>
<keyword evidence="3" id="KW-0408">Iron</keyword>
<dbReference type="OrthoDB" id="5876800at2759"/>
<evidence type="ECO:0000256" key="1">
    <source>
        <dbReference type="ARBA" id="ARBA00022723"/>
    </source>
</evidence>
<keyword evidence="4" id="KW-0805">Transcription regulation</keyword>
<protein>
    <recommendedName>
        <fullName evidence="6">JmjC domain-containing protein</fullName>
    </recommendedName>
</protein>
<reference evidence="8" key="1">
    <citation type="submission" date="2011-07" db="EMBL/GenBank/DDBJ databases">
        <authorList>
            <consortium name="Caenorhabditis brenneri Sequencing and Analysis Consortium"/>
            <person name="Wilson R.K."/>
        </authorList>
    </citation>
    <scope>NUCLEOTIDE SEQUENCE [LARGE SCALE GENOMIC DNA]</scope>
    <source>
        <strain evidence="8">PB2801</strain>
    </source>
</reference>